<dbReference type="GO" id="GO:0005829">
    <property type="term" value="C:cytosol"/>
    <property type="evidence" value="ECO:0007669"/>
    <property type="project" value="TreeGrafter"/>
</dbReference>
<comment type="catalytic activity">
    <reaction evidence="6">
        <text>L-threonylcarbamoyladenylate + adenosine(37) in tRNA = N(6)-L-threonylcarbamoyladenosine(37) in tRNA + AMP + H(+)</text>
        <dbReference type="Rhea" id="RHEA:37059"/>
        <dbReference type="Rhea" id="RHEA-COMP:10162"/>
        <dbReference type="Rhea" id="RHEA-COMP:10163"/>
        <dbReference type="ChEBI" id="CHEBI:15378"/>
        <dbReference type="ChEBI" id="CHEBI:73682"/>
        <dbReference type="ChEBI" id="CHEBI:74411"/>
        <dbReference type="ChEBI" id="CHEBI:74418"/>
        <dbReference type="ChEBI" id="CHEBI:456215"/>
        <dbReference type="EC" id="2.3.1.234"/>
    </reaction>
</comment>
<dbReference type="EC" id="2.3.1.234" evidence="1"/>
<dbReference type="InterPro" id="IPR017861">
    <property type="entry name" value="KAE1/TsaD"/>
</dbReference>
<dbReference type="Pfam" id="PF00814">
    <property type="entry name" value="TsaD"/>
    <property type="match status" value="1"/>
</dbReference>
<dbReference type="PRINTS" id="PR00789">
    <property type="entry name" value="OSIALOPTASE"/>
</dbReference>
<evidence type="ECO:0000313" key="9">
    <source>
        <dbReference type="Proteomes" id="UP000516160"/>
    </source>
</evidence>
<accession>A0A7G9WBU4</accession>
<dbReference type="KEGG" id="acae:HYG86_15940"/>
<keyword evidence="4" id="KW-0479">Metal-binding</keyword>
<organism evidence="8 9">
    <name type="scientific">Alkalicella caledoniensis</name>
    <dbReference type="NCBI Taxonomy" id="2731377"/>
    <lineage>
        <taxon>Bacteria</taxon>
        <taxon>Bacillati</taxon>
        <taxon>Bacillota</taxon>
        <taxon>Clostridia</taxon>
        <taxon>Eubacteriales</taxon>
        <taxon>Proteinivoracaceae</taxon>
        <taxon>Alkalicella</taxon>
    </lineage>
</organism>
<name>A0A7G9WBU4_ALKCA</name>
<evidence type="ECO:0000256" key="4">
    <source>
        <dbReference type="ARBA" id="ARBA00022723"/>
    </source>
</evidence>
<dbReference type="PANTHER" id="PTHR11735:SF11">
    <property type="entry name" value="TRNA THREONYLCARBAMOYLADENOSINE BIOSYNTHESIS PROTEIN TSAB"/>
    <property type="match status" value="1"/>
</dbReference>
<dbReference type="Gene3D" id="3.30.420.40">
    <property type="match status" value="2"/>
</dbReference>
<evidence type="ECO:0000256" key="5">
    <source>
        <dbReference type="ARBA" id="ARBA00023315"/>
    </source>
</evidence>
<evidence type="ECO:0000256" key="3">
    <source>
        <dbReference type="ARBA" id="ARBA00022694"/>
    </source>
</evidence>
<evidence type="ECO:0000313" key="8">
    <source>
        <dbReference type="EMBL" id="QNO16156.1"/>
    </source>
</evidence>
<keyword evidence="5" id="KW-0012">Acyltransferase</keyword>
<keyword evidence="2" id="KW-0808">Transferase</keyword>
<dbReference type="GO" id="GO:0046872">
    <property type="term" value="F:metal ion binding"/>
    <property type="evidence" value="ECO:0007669"/>
    <property type="project" value="UniProtKB-KW"/>
</dbReference>
<dbReference type="PANTHER" id="PTHR11735">
    <property type="entry name" value="TRNA N6-ADENOSINE THREONYLCARBAMOYLTRANSFERASE"/>
    <property type="match status" value="1"/>
</dbReference>
<evidence type="ECO:0000259" key="7">
    <source>
        <dbReference type="Pfam" id="PF00814"/>
    </source>
</evidence>
<dbReference type="RefSeq" id="WP_213166550.1">
    <property type="nucleotide sequence ID" value="NZ_CP058559.1"/>
</dbReference>
<evidence type="ECO:0000256" key="1">
    <source>
        <dbReference type="ARBA" id="ARBA00012156"/>
    </source>
</evidence>
<dbReference type="InterPro" id="IPR043129">
    <property type="entry name" value="ATPase_NBD"/>
</dbReference>
<dbReference type="Proteomes" id="UP000516160">
    <property type="component" value="Chromosome"/>
</dbReference>
<dbReference type="SUPFAM" id="SSF53067">
    <property type="entry name" value="Actin-like ATPase domain"/>
    <property type="match status" value="1"/>
</dbReference>
<evidence type="ECO:0000256" key="6">
    <source>
        <dbReference type="ARBA" id="ARBA00048117"/>
    </source>
</evidence>
<keyword evidence="9" id="KW-1185">Reference proteome</keyword>
<proteinExistence type="predicted"/>
<gene>
    <name evidence="8" type="ORF">HYG86_15940</name>
</gene>
<evidence type="ECO:0000256" key="2">
    <source>
        <dbReference type="ARBA" id="ARBA00022679"/>
    </source>
</evidence>
<dbReference type="AlphaFoldDB" id="A0A7G9WBU4"/>
<dbReference type="GO" id="GO:0008033">
    <property type="term" value="P:tRNA processing"/>
    <property type="evidence" value="ECO:0007669"/>
    <property type="project" value="UniProtKB-KW"/>
</dbReference>
<dbReference type="InterPro" id="IPR000905">
    <property type="entry name" value="Gcp-like_dom"/>
</dbReference>
<reference evidence="8 9" key="1">
    <citation type="submission" date="2020-07" db="EMBL/GenBank/DDBJ databases">
        <title>Alkalicella. sp. LB2 genome.</title>
        <authorList>
            <person name="Postec A."/>
            <person name="Quemeneur M."/>
        </authorList>
    </citation>
    <scope>NUCLEOTIDE SEQUENCE [LARGE SCALE GENOMIC DNA]</scope>
    <source>
        <strain evidence="8 9">LB2</strain>
    </source>
</reference>
<feature type="domain" description="Gcp-like" evidence="7">
    <location>
        <begin position="46"/>
        <end position="299"/>
    </location>
</feature>
<sequence>MQYFLGIDTSNYTTSMGVVDEKNKIIIDFREILKVKKGEKGLRQSEAFFQHCNNFPIMYSRLCKSIDVTKITAVAVSTQPRFKEGSYMPVFKAGEKFAKVVSDTLRIPLVECSHQEGHIYAGMATLDIEPPFLALHLSGGTTDLMYVKPSGNYRLDIEMLGTSTDLHCGQFVDRLGVAMGMDFPAGKNLDLLSQGIKDTGLVIPSSVRDGNASFSGPLTKALGFLKEGKHDKEVALAVFKCIGKTVEKMLKYAMDETGESKVLIVGGVAANSYIRSYIHRKIRGQVFFADVTLSPDNAIGVASMGKKELV</sequence>
<dbReference type="EMBL" id="CP058559">
    <property type="protein sequence ID" value="QNO16156.1"/>
    <property type="molecule type" value="Genomic_DNA"/>
</dbReference>
<dbReference type="GO" id="GO:0061711">
    <property type="term" value="F:tRNA N(6)-L-threonylcarbamoyladenine synthase activity"/>
    <property type="evidence" value="ECO:0007669"/>
    <property type="project" value="UniProtKB-EC"/>
</dbReference>
<protein>
    <recommendedName>
        <fullName evidence="1">N(6)-L-threonylcarbamoyladenine synthase</fullName>
        <ecNumber evidence="1">2.3.1.234</ecNumber>
    </recommendedName>
</protein>
<keyword evidence="3" id="KW-0819">tRNA processing</keyword>